<reference evidence="3" key="1">
    <citation type="submission" date="2016-02" db="EMBL/GenBank/DDBJ databases">
        <title>Draft genome sequence of Microdochium bolleyi, a fungal endophyte of beachgrass.</title>
        <authorList>
            <consortium name="DOE Joint Genome Institute"/>
            <person name="David A.S."/>
            <person name="May G."/>
            <person name="Haridas S."/>
            <person name="Lim J."/>
            <person name="Wang M."/>
            <person name="Labutti K."/>
            <person name="Lipzen A."/>
            <person name="Barry K."/>
            <person name="Grigoriev I.V."/>
        </authorList>
    </citation>
    <scope>NUCLEOTIDE SEQUENCE [LARGE SCALE GENOMIC DNA]</scope>
    <source>
        <strain evidence="3">J235TASD1</strain>
    </source>
</reference>
<evidence type="ECO:0000313" key="3">
    <source>
        <dbReference type="Proteomes" id="UP000070501"/>
    </source>
</evidence>
<dbReference type="EMBL" id="KQ964249">
    <property type="protein sequence ID" value="KXJ91796.1"/>
    <property type="molecule type" value="Genomic_DNA"/>
</dbReference>
<dbReference type="Proteomes" id="UP000070501">
    <property type="component" value="Unassembled WGS sequence"/>
</dbReference>
<dbReference type="InParanoid" id="A0A136J4B2"/>
<sequence>MASPSSPLLPRRDTNTSTRRKQQSRRTSTAGQNVFTRPFPSAVTYDLSTPDQATIRLPPGSTWTSGPHWHDTHTEFLQVISGRAHIVLGLDRGGGGGGSKASAALGHRNGGANDEGHSGAGDSSDNDDLIVMPAVGPEDGVVVVPRGTVHEWRRSQTRGVEDELVVKEWTDPKDGQKEGFFRNLNGIILDALAAEARAQAEQQDSGAGAQGKLLSWRMRTLDLELNNLFWRMDNWPLVLDQARGWPGWVHGLATRAVLIGSVVLGKVLGLKGVYPEYDAQRS</sequence>
<dbReference type="CDD" id="cd02208">
    <property type="entry name" value="cupin_RmlC-like"/>
    <property type="match status" value="1"/>
</dbReference>
<dbReference type="OrthoDB" id="504210at2759"/>
<dbReference type="InterPro" id="IPR011051">
    <property type="entry name" value="RmlC_Cupin_sf"/>
</dbReference>
<protein>
    <submittedName>
        <fullName evidence="2">Uncharacterized protein</fullName>
    </submittedName>
</protein>
<keyword evidence="3" id="KW-1185">Reference proteome</keyword>
<evidence type="ECO:0000313" key="2">
    <source>
        <dbReference type="EMBL" id="KXJ91796.1"/>
    </source>
</evidence>
<dbReference type="AlphaFoldDB" id="A0A136J4B2"/>
<name>A0A136J4B2_9PEZI</name>
<dbReference type="Gene3D" id="2.60.120.10">
    <property type="entry name" value="Jelly Rolls"/>
    <property type="match status" value="1"/>
</dbReference>
<dbReference type="InterPro" id="IPR014710">
    <property type="entry name" value="RmlC-like_jellyroll"/>
</dbReference>
<feature type="region of interest" description="Disordered" evidence="1">
    <location>
        <begin position="93"/>
        <end position="125"/>
    </location>
</feature>
<proteinExistence type="predicted"/>
<organism evidence="2 3">
    <name type="scientific">Microdochium bolleyi</name>
    <dbReference type="NCBI Taxonomy" id="196109"/>
    <lineage>
        <taxon>Eukaryota</taxon>
        <taxon>Fungi</taxon>
        <taxon>Dikarya</taxon>
        <taxon>Ascomycota</taxon>
        <taxon>Pezizomycotina</taxon>
        <taxon>Sordariomycetes</taxon>
        <taxon>Xylariomycetidae</taxon>
        <taxon>Xylariales</taxon>
        <taxon>Microdochiaceae</taxon>
        <taxon>Microdochium</taxon>
    </lineage>
</organism>
<feature type="region of interest" description="Disordered" evidence="1">
    <location>
        <begin position="1"/>
        <end position="43"/>
    </location>
</feature>
<dbReference type="SUPFAM" id="SSF51182">
    <property type="entry name" value="RmlC-like cupins"/>
    <property type="match status" value="1"/>
</dbReference>
<gene>
    <name evidence="2" type="ORF">Micbo1qcDRAFT_161832</name>
</gene>
<evidence type="ECO:0000256" key="1">
    <source>
        <dbReference type="SAM" id="MobiDB-lite"/>
    </source>
</evidence>
<accession>A0A136J4B2</accession>